<dbReference type="AlphaFoldDB" id="A0A1D6PR06"/>
<gene>
    <name evidence="2" type="ORF">ZEAMMB73_Zm00001d048891</name>
</gene>
<feature type="region of interest" description="Disordered" evidence="1">
    <location>
        <begin position="62"/>
        <end position="107"/>
    </location>
</feature>
<evidence type="ECO:0000256" key="1">
    <source>
        <dbReference type="SAM" id="MobiDB-lite"/>
    </source>
</evidence>
<proteinExistence type="predicted"/>
<dbReference type="InterPro" id="IPR006868">
    <property type="entry name" value="DUF630"/>
</dbReference>
<dbReference type="Pfam" id="PF04783">
    <property type="entry name" value="DUF630"/>
    <property type="match status" value="1"/>
</dbReference>
<name>A0A1D6PR06_MAIZE</name>
<dbReference type="PANTHER" id="PTHR21450:SF35">
    <property type="entry name" value="TRANSCRIPTION FACTOR, PUTATIVE (DUF630 AND DUF632)-RELATED"/>
    <property type="match status" value="1"/>
</dbReference>
<dbReference type="EMBL" id="CM000780">
    <property type="protein sequence ID" value="AQK49149.1"/>
    <property type="molecule type" value="Genomic_DNA"/>
</dbReference>
<accession>A0A1D6PR06</accession>
<evidence type="ECO:0000313" key="2">
    <source>
        <dbReference type="EMBL" id="AQK49149.1"/>
    </source>
</evidence>
<dbReference type="InterPro" id="IPR006867">
    <property type="entry name" value="DUF632"/>
</dbReference>
<dbReference type="PANTHER" id="PTHR21450">
    <property type="entry name" value="PROTEIN ALTERED PHOSPHATE STARVATION RESPONSE 1"/>
    <property type="match status" value="1"/>
</dbReference>
<feature type="compositionally biased region" description="Low complexity" evidence="1">
    <location>
        <begin position="76"/>
        <end position="86"/>
    </location>
</feature>
<reference evidence="2" key="1">
    <citation type="submission" date="2015-12" db="EMBL/GenBank/DDBJ databases">
        <title>Update maize B73 reference genome by single molecule sequencing technologies.</title>
        <authorList>
            <consortium name="Maize Genome Sequencing Project"/>
            <person name="Ware D."/>
        </authorList>
    </citation>
    <scope>NUCLEOTIDE SEQUENCE</scope>
    <source>
        <tissue evidence="2">Seedling</tissue>
    </source>
</reference>
<dbReference type="ExpressionAtlas" id="A0A1D6PR06">
    <property type="expression patterns" value="baseline and differential"/>
</dbReference>
<organism evidence="2">
    <name type="scientific">Zea mays</name>
    <name type="common">Maize</name>
    <dbReference type="NCBI Taxonomy" id="4577"/>
    <lineage>
        <taxon>Eukaryota</taxon>
        <taxon>Viridiplantae</taxon>
        <taxon>Streptophyta</taxon>
        <taxon>Embryophyta</taxon>
        <taxon>Tracheophyta</taxon>
        <taxon>Spermatophyta</taxon>
        <taxon>Magnoliopsida</taxon>
        <taxon>Liliopsida</taxon>
        <taxon>Poales</taxon>
        <taxon>Poaceae</taxon>
        <taxon>PACMAD clade</taxon>
        <taxon>Panicoideae</taxon>
        <taxon>Andropogonodae</taxon>
        <taxon>Andropogoneae</taxon>
        <taxon>Tripsacinae</taxon>
        <taxon>Zea</taxon>
    </lineage>
</organism>
<protein>
    <submittedName>
        <fullName evidence="2">HAT transposon superfamily isoform 2</fullName>
    </submittedName>
</protein>
<feature type="region of interest" description="Disordered" evidence="1">
    <location>
        <begin position="164"/>
        <end position="200"/>
    </location>
</feature>
<sequence length="394" mass="43012">MGSSPSKATGEDALVLCKDRMRHIRQAIDSRDALSAAHLSYTQSLRSVGTALRQYAESEISPESSLSISEVDKSPSHSSMASPSPSRAVESVASLGHRASPSITPPSTRIHCMKAAATTPLTFVIDQSTAEFVGRESPVSAFVPPPPPLPPELCTTWDFFDPIDAAGTSSSNNENEEREPKQGGTGKPSQLVDTSTKATSEQVAAKLEESEMEKELCAEAEDPSEFITHRAKDFVSSMKDIETRFMRAAEAGNEVSRMLETKKIRLDICAKIPGSPVKLPSARFVSALRVCCNRDVILNQGNRGLFIILFPIIIVFVETAQHVSKVVTWKRSVSSLSSSSKSALMTSIMKDDVDDSNSDFVEEFAMVSGSHSSTLDRLHAWERKLYDEIKVYHK</sequence>
<feature type="compositionally biased region" description="Polar residues" evidence="1">
    <location>
        <begin position="187"/>
        <end position="200"/>
    </location>
</feature>
<dbReference type="Pfam" id="PF04782">
    <property type="entry name" value="DUF632"/>
    <property type="match status" value="1"/>
</dbReference>